<dbReference type="SUPFAM" id="SSF54637">
    <property type="entry name" value="Thioesterase/thiol ester dehydrase-isomerase"/>
    <property type="match status" value="1"/>
</dbReference>
<dbReference type="InterPro" id="IPR029069">
    <property type="entry name" value="HotDog_dom_sf"/>
</dbReference>
<sequence length="147" mass="17283">MAVILDFDRFPFHTKVQIRFADMDAFRHVNNANYLTFCEIARTEYWKKKIKWDWNKLGIIIARVEIDYLKPLTLKDKLILYVRTSKVGNKSFELEYMLTSKLKGEQIIHASASTVCVCIDYKNSVTAFIPQKYKEAMEKEMKSTLSL</sequence>
<dbReference type="Pfam" id="PF13279">
    <property type="entry name" value="4HBT_2"/>
    <property type="match status" value="1"/>
</dbReference>
<evidence type="ECO:0000313" key="4">
    <source>
        <dbReference type="Proteomes" id="UP000199421"/>
    </source>
</evidence>
<dbReference type="GO" id="GO:0047617">
    <property type="term" value="F:fatty acyl-CoA hydrolase activity"/>
    <property type="evidence" value="ECO:0007669"/>
    <property type="project" value="TreeGrafter"/>
</dbReference>
<dbReference type="AlphaFoldDB" id="A0A1H7ZRM3"/>
<organism evidence="3 4">
    <name type="scientific">Olivibacter domesticus</name>
    <name type="common">Pseudosphingobacterium domesticum</name>
    <dbReference type="NCBI Taxonomy" id="407022"/>
    <lineage>
        <taxon>Bacteria</taxon>
        <taxon>Pseudomonadati</taxon>
        <taxon>Bacteroidota</taxon>
        <taxon>Sphingobacteriia</taxon>
        <taxon>Sphingobacteriales</taxon>
        <taxon>Sphingobacteriaceae</taxon>
        <taxon>Olivibacter</taxon>
    </lineage>
</organism>
<accession>A0A1H7ZRM3</accession>
<protein>
    <submittedName>
        <fullName evidence="3">Acyl-CoA thioester hydrolase</fullName>
    </submittedName>
</protein>
<proteinExistence type="inferred from homology"/>
<evidence type="ECO:0000256" key="1">
    <source>
        <dbReference type="ARBA" id="ARBA00005953"/>
    </source>
</evidence>
<dbReference type="Gene3D" id="3.10.129.10">
    <property type="entry name" value="Hotdog Thioesterase"/>
    <property type="match status" value="1"/>
</dbReference>
<dbReference type="CDD" id="cd00586">
    <property type="entry name" value="4HBT"/>
    <property type="match status" value="1"/>
</dbReference>
<evidence type="ECO:0000256" key="2">
    <source>
        <dbReference type="ARBA" id="ARBA00022801"/>
    </source>
</evidence>
<dbReference type="RefSeq" id="WP_093333079.1">
    <property type="nucleotide sequence ID" value="NZ_FOAF01000018.1"/>
</dbReference>
<dbReference type="PANTHER" id="PTHR31793">
    <property type="entry name" value="4-HYDROXYBENZOYL-COA THIOESTERASE FAMILY MEMBER"/>
    <property type="match status" value="1"/>
</dbReference>
<dbReference type="EMBL" id="FOAF01000018">
    <property type="protein sequence ID" value="SEM60198.1"/>
    <property type="molecule type" value="Genomic_DNA"/>
</dbReference>
<dbReference type="Proteomes" id="UP000199421">
    <property type="component" value="Unassembled WGS sequence"/>
</dbReference>
<comment type="similarity">
    <text evidence="1">Belongs to the 4-hydroxybenzoyl-CoA thioesterase family.</text>
</comment>
<gene>
    <name evidence="3" type="ORF">SAMN05661044_05601</name>
</gene>
<evidence type="ECO:0000313" key="3">
    <source>
        <dbReference type="EMBL" id="SEM60198.1"/>
    </source>
</evidence>
<dbReference type="PANTHER" id="PTHR31793:SF27">
    <property type="entry name" value="NOVEL THIOESTERASE SUPERFAMILY DOMAIN AND SAPOSIN A-TYPE DOMAIN CONTAINING PROTEIN (0610012H03RIK)"/>
    <property type="match status" value="1"/>
</dbReference>
<dbReference type="OrthoDB" id="9791529at2"/>
<dbReference type="STRING" id="407022.SAMN05661044_05601"/>
<dbReference type="InterPro" id="IPR050563">
    <property type="entry name" value="4-hydroxybenzoyl-CoA_TE"/>
</dbReference>
<keyword evidence="2 3" id="KW-0378">Hydrolase</keyword>
<keyword evidence="4" id="KW-1185">Reference proteome</keyword>
<reference evidence="4" key="1">
    <citation type="submission" date="2016-10" db="EMBL/GenBank/DDBJ databases">
        <authorList>
            <person name="Varghese N."/>
            <person name="Submissions S."/>
        </authorList>
    </citation>
    <scope>NUCLEOTIDE SEQUENCE [LARGE SCALE GENOMIC DNA]</scope>
    <source>
        <strain evidence="4">DSM 18733</strain>
    </source>
</reference>
<name>A0A1H7ZRM3_OLID1</name>